<dbReference type="InterPro" id="IPR000835">
    <property type="entry name" value="HTH_MarR-typ"/>
</dbReference>
<protein>
    <submittedName>
        <fullName evidence="2">Transcriptional regulator</fullName>
    </submittedName>
</protein>
<dbReference type="SMART" id="SM00347">
    <property type="entry name" value="HTH_MARR"/>
    <property type="match status" value="1"/>
</dbReference>
<evidence type="ECO:0000259" key="1">
    <source>
        <dbReference type="SMART" id="SM00347"/>
    </source>
</evidence>
<keyword evidence="3" id="KW-1185">Reference proteome</keyword>
<comment type="caution">
    <text evidence="2">The sequence shown here is derived from an EMBL/GenBank/DDBJ whole genome shotgun (WGS) entry which is preliminary data.</text>
</comment>
<reference evidence="2 3" key="1">
    <citation type="submission" date="2018-02" db="EMBL/GenBank/DDBJ databases">
        <title>Solimicrobium silvestre gen. nov., sp. nov., isolated from alpine forest soil.</title>
        <authorList>
            <person name="Margesin R."/>
            <person name="Albuquerque L."/>
            <person name="Zhang D.-C."/>
            <person name="Froufe H.J.C."/>
            <person name="Severino R."/>
            <person name="Roxo I."/>
            <person name="Egas C."/>
            <person name="Da Costa M.S."/>
        </authorList>
    </citation>
    <scope>NUCLEOTIDE SEQUENCE [LARGE SCALE GENOMIC DNA]</scope>
    <source>
        <strain evidence="2 3">S20-91</strain>
    </source>
</reference>
<dbReference type="GO" id="GO:0006950">
    <property type="term" value="P:response to stress"/>
    <property type="evidence" value="ECO:0007669"/>
    <property type="project" value="TreeGrafter"/>
</dbReference>
<dbReference type="OrthoDB" id="8781857at2"/>
<dbReference type="Proteomes" id="UP000237839">
    <property type="component" value="Unassembled WGS sequence"/>
</dbReference>
<dbReference type="EMBL" id="PUGF01000008">
    <property type="protein sequence ID" value="PRC93219.1"/>
    <property type="molecule type" value="Genomic_DNA"/>
</dbReference>
<dbReference type="InterPro" id="IPR036388">
    <property type="entry name" value="WH-like_DNA-bd_sf"/>
</dbReference>
<dbReference type="AlphaFoldDB" id="A0A2S9GZQ6"/>
<dbReference type="Gene3D" id="1.10.10.10">
    <property type="entry name" value="Winged helix-like DNA-binding domain superfamily/Winged helix DNA-binding domain"/>
    <property type="match status" value="1"/>
</dbReference>
<feature type="domain" description="HTH marR-type" evidence="1">
    <location>
        <begin position="25"/>
        <end position="123"/>
    </location>
</feature>
<dbReference type="GO" id="GO:0003700">
    <property type="term" value="F:DNA-binding transcription factor activity"/>
    <property type="evidence" value="ECO:0007669"/>
    <property type="project" value="InterPro"/>
</dbReference>
<dbReference type="RefSeq" id="WP_105531620.1">
    <property type="nucleotide sequence ID" value="NZ_PUGF01000008.1"/>
</dbReference>
<accession>A0A2S9GZQ6</accession>
<dbReference type="SUPFAM" id="SSF46785">
    <property type="entry name" value="Winged helix' DNA-binding domain"/>
    <property type="match status" value="1"/>
</dbReference>
<dbReference type="InterPro" id="IPR039422">
    <property type="entry name" value="MarR/SlyA-like"/>
</dbReference>
<dbReference type="PANTHER" id="PTHR33164">
    <property type="entry name" value="TRANSCRIPTIONAL REGULATOR, MARR FAMILY"/>
    <property type="match status" value="1"/>
</dbReference>
<dbReference type="InterPro" id="IPR036390">
    <property type="entry name" value="WH_DNA-bd_sf"/>
</dbReference>
<gene>
    <name evidence="2" type="ORF">S2091_1957</name>
</gene>
<evidence type="ECO:0000313" key="2">
    <source>
        <dbReference type="EMBL" id="PRC93219.1"/>
    </source>
</evidence>
<evidence type="ECO:0000313" key="3">
    <source>
        <dbReference type="Proteomes" id="UP000237839"/>
    </source>
</evidence>
<dbReference type="PANTHER" id="PTHR33164:SF103">
    <property type="entry name" value="REGULATORY PROTEIN MARR"/>
    <property type="match status" value="1"/>
</dbReference>
<name>A0A2S9GZQ6_9BURK</name>
<sequence>MDINVLELGRAIKQLQNLNHRRLEIGLREVDSTLAQWDALRAIDANPGVSAHALAEETFQTDQSFGTLATRLIAKELVERQQGMGRALIYSLTPKGQHVLEQGLVVAEQVIDDSFKNLSDSEQAQFLALTRKALLNNT</sequence>
<proteinExistence type="predicted"/>
<organism evidence="2 3">
    <name type="scientific">Solimicrobium silvestre</name>
    <dbReference type="NCBI Taxonomy" id="2099400"/>
    <lineage>
        <taxon>Bacteria</taxon>
        <taxon>Pseudomonadati</taxon>
        <taxon>Pseudomonadota</taxon>
        <taxon>Betaproteobacteria</taxon>
        <taxon>Burkholderiales</taxon>
        <taxon>Oxalobacteraceae</taxon>
        <taxon>Solimicrobium</taxon>
    </lineage>
</organism>
<dbReference type="Pfam" id="PF12802">
    <property type="entry name" value="MarR_2"/>
    <property type="match status" value="1"/>
</dbReference>